<evidence type="ECO:0000313" key="2">
    <source>
        <dbReference type="Proteomes" id="UP000266723"/>
    </source>
</evidence>
<evidence type="ECO:0000313" key="1">
    <source>
        <dbReference type="EMBL" id="KAF3531736.1"/>
    </source>
</evidence>
<proteinExistence type="predicted"/>
<comment type="caution">
    <text evidence="1">The sequence shown here is derived from an EMBL/GenBank/DDBJ whole genome shotgun (WGS) entry which is preliminary data.</text>
</comment>
<gene>
    <name evidence="1" type="ORF">DY000_02040846</name>
</gene>
<keyword evidence="2" id="KW-1185">Reference proteome</keyword>
<organism evidence="1 2">
    <name type="scientific">Brassica cretica</name>
    <name type="common">Mustard</name>
    <dbReference type="NCBI Taxonomy" id="69181"/>
    <lineage>
        <taxon>Eukaryota</taxon>
        <taxon>Viridiplantae</taxon>
        <taxon>Streptophyta</taxon>
        <taxon>Embryophyta</taxon>
        <taxon>Tracheophyta</taxon>
        <taxon>Spermatophyta</taxon>
        <taxon>Magnoliopsida</taxon>
        <taxon>eudicotyledons</taxon>
        <taxon>Gunneridae</taxon>
        <taxon>Pentapetalae</taxon>
        <taxon>rosids</taxon>
        <taxon>malvids</taxon>
        <taxon>Brassicales</taxon>
        <taxon>Brassicaceae</taxon>
        <taxon>Brassiceae</taxon>
        <taxon>Brassica</taxon>
    </lineage>
</organism>
<reference evidence="1 2" key="1">
    <citation type="journal article" date="2020" name="BMC Genomics">
        <title>Intraspecific diversification of the crop wild relative Brassica cretica Lam. using demographic model selection.</title>
        <authorList>
            <person name="Kioukis A."/>
            <person name="Michalopoulou V.A."/>
            <person name="Briers L."/>
            <person name="Pirintsos S."/>
            <person name="Studholme D.J."/>
            <person name="Pavlidis P."/>
            <person name="Sarris P.F."/>
        </authorList>
    </citation>
    <scope>NUCLEOTIDE SEQUENCE [LARGE SCALE GENOMIC DNA]</scope>
    <source>
        <strain evidence="2">cv. PFS-1207/04</strain>
    </source>
</reference>
<dbReference type="Proteomes" id="UP000266723">
    <property type="component" value="Unassembled WGS sequence"/>
</dbReference>
<protein>
    <submittedName>
        <fullName evidence="1">Uncharacterized protein</fullName>
    </submittedName>
</protein>
<sequence length="227" mass="25846">MHVLQMSGQSVSRDRVVEGLTERRLTVHPLCLMHLGSYNPRLAPYCHGPDWFGITWTNISCFLVWLAPSKLLFPVGLVRHIKQRIETALLLDMCVISGNKLASGISAAIPQLMCDPSFHQFSFGVHIQTLPVECSYLRAYQVTLSYDLGPIFDEEEEQFDNPTQDSLLVTRRPLSYDLGPIFDEEARPETIEQSDPKETKEAAKEELFRIQPEPILMIFSKFSLFTT</sequence>
<name>A0ABQ7BII0_BRACR</name>
<dbReference type="EMBL" id="QGKV02001507">
    <property type="protein sequence ID" value="KAF3531736.1"/>
    <property type="molecule type" value="Genomic_DNA"/>
</dbReference>
<accession>A0ABQ7BII0</accession>